<comment type="caution">
    <text evidence="3">The sequence shown here is derived from an EMBL/GenBank/DDBJ whole genome shotgun (WGS) entry which is preliminary data.</text>
</comment>
<dbReference type="InterPro" id="IPR052782">
    <property type="entry name" value="Oocyte-zygote_transition_reg"/>
</dbReference>
<evidence type="ECO:0000259" key="2">
    <source>
        <dbReference type="PROSITE" id="PS50056"/>
    </source>
</evidence>
<dbReference type="InterPro" id="IPR029021">
    <property type="entry name" value="Prot-tyrosine_phosphatase-like"/>
</dbReference>
<dbReference type="Proteomes" id="UP000024635">
    <property type="component" value="Unassembled WGS sequence"/>
</dbReference>
<reference evidence="4" key="1">
    <citation type="journal article" date="2015" name="Nat. Genet.">
        <title>The genome and transcriptome of the zoonotic hookworm Ancylostoma ceylanicum identify infection-specific gene families.</title>
        <authorList>
            <person name="Schwarz E.M."/>
            <person name="Hu Y."/>
            <person name="Antoshechkin I."/>
            <person name="Miller M.M."/>
            <person name="Sternberg P.W."/>
            <person name="Aroian R.V."/>
        </authorList>
    </citation>
    <scope>NUCLEOTIDE SEQUENCE</scope>
    <source>
        <strain evidence="4">HY135</strain>
    </source>
</reference>
<accession>A0A016SPN3</accession>
<dbReference type="SUPFAM" id="SSF52799">
    <property type="entry name" value="(Phosphotyrosine protein) phosphatases II"/>
    <property type="match status" value="1"/>
</dbReference>
<dbReference type="OrthoDB" id="6058203at2759"/>
<dbReference type="PROSITE" id="PS50056">
    <property type="entry name" value="TYR_PHOSPHATASE_2"/>
    <property type="match status" value="1"/>
</dbReference>
<feature type="domain" description="Tyrosine-protein phosphatase" evidence="1">
    <location>
        <begin position="119"/>
        <end position="298"/>
    </location>
</feature>
<evidence type="ECO:0008006" key="5">
    <source>
        <dbReference type="Google" id="ProtNLM"/>
    </source>
</evidence>
<gene>
    <name evidence="3" type="primary">Acey_s0191.g1291</name>
    <name evidence="3" type="ORF">Y032_0191g1291</name>
</gene>
<evidence type="ECO:0000313" key="4">
    <source>
        <dbReference type="Proteomes" id="UP000024635"/>
    </source>
</evidence>
<dbReference type="InterPro" id="IPR000242">
    <property type="entry name" value="PTP_cat"/>
</dbReference>
<feature type="domain" description="Tyrosine specific protein phosphatases" evidence="2">
    <location>
        <begin position="265"/>
        <end position="298"/>
    </location>
</feature>
<dbReference type="PROSITE" id="PS50055">
    <property type="entry name" value="TYR_PHOSPHATASE_PTP"/>
    <property type="match status" value="1"/>
</dbReference>
<dbReference type="GO" id="GO:0004725">
    <property type="term" value="F:protein tyrosine phosphatase activity"/>
    <property type="evidence" value="ECO:0007669"/>
    <property type="project" value="InterPro"/>
</dbReference>
<organism evidence="3 4">
    <name type="scientific">Ancylostoma ceylanicum</name>
    <dbReference type="NCBI Taxonomy" id="53326"/>
    <lineage>
        <taxon>Eukaryota</taxon>
        <taxon>Metazoa</taxon>
        <taxon>Ecdysozoa</taxon>
        <taxon>Nematoda</taxon>
        <taxon>Chromadorea</taxon>
        <taxon>Rhabditida</taxon>
        <taxon>Rhabditina</taxon>
        <taxon>Rhabditomorpha</taxon>
        <taxon>Strongyloidea</taxon>
        <taxon>Ancylostomatidae</taxon>
        <taxon>Ancylostomatinae</taxon>
        <taxon>Ancylostoma</taxon>
    </lineage>
</organism>
<keyword evidence="4" id="KW-1185">Reference proteome</keyword>
<dbReference type="Gene3D" id="3.90.190.10">
    <property type="entry name" value="Protein tyrosine phosphatase superfamily"/>
    <property type="match status" value="1"/>
</dbReference>
<dbReference type="SMART" id="SM00194">
    <property type="entry name" value="PTPc"/>
    <property type="match status" value="1"/>
</dbReference>
<evidence type="ECO:0000313" key="3">
    <source>
        <dbReference type="EMBL" id="EYB92638.1"/>
    </source>
</evidence>
<dbReference type="PANTHER" id="PTHR46163">
    <property type="entry name" value="TYROSINE-PROTEIN PHOSPHATASE-RELATED"/>
    <property type="match status" value="1"/>
</dbReference>
<evidence type="ECO:0000259" key="1">
    <source>
        <dbReference type="PROSITE" id="PS50055"/>
    </source>
</evidence>
<dbReference type="Pfam" id="PF00102">
    <property type="entry name" value="Y_phosphatase"/>
    <property type="match status" value="1"/>
</dbReference>
<dbReference type="InterPro" id="IPR003595">
    <property type="entry name" value="Tyr_Pase_cat"/>
</dbReference>
<dbReference type="CDD" id="cd00047">
    <property type="entry name" value="PTPc"/>
    <property type="match status" value="1"/>
</dbReference>
<name>A0A016SPN3_9BILA</name>
<dbReference type="SMART" id="SM00404">
    <property type="entry name" value="PTPc_motif"/>
    <property type="match status" value="1"/>
</dbReference>
<proteinExistence type="predicted"/>
<dbReference type="AlphaFoldDB" id="A0A016SPN3"/>
<dbReference type="EMBL" id="JARK01001527">
    <property type="protein sequence ID" value="EYB92638.1"/>
    <property type="molecule type" value="Genomic_DNA"/>
</dbReference>
<protein>
    <recommendedName>
        <fullName evidence="5">Protein-tyrosine phosphatase</fullName>
    </recommendedName>
</protein>
<dbReference type="STRING" id="53326.A0A016SPN3"/>
<dbReference type="InterPro" id="IPR000387">
    <property type="entry name" value="Tyr_Pase_dom"/>
</dbReference>
<sequence>MPGAIKAIYIRRLTDLSGARIHLRKIFHEDRRKSIKNATQKTNMKKQRMYCSPVSTWREEAEDTNSEDEFEDYLKKFDEPRLAWMSRTLDKSVAYQVRCFLQNRKYKAPGITTIASDANKYKNRYDDIPCVDQSRVILRGKHSDYIHANHVITPSGRRFICAQGPTRNTVVDFWHMILQENCRTILMLCNNYEGEVEKVANYCPSSAGTTFDICNIFVTLSSRKVFAEFGFTVSQLDVQAGLANIKIRHIHFTKWPDHSAPVDVEGIIELHRVLLDNPSLSPVLVHCSAGVGRTCTFVGNFSQILEELVDQLTSLMQDNAR</sequence>
<dbReference type="PANTHER" id="PTHR46163:SF10">
    <property type="entry name" value="PROTEIN-TYROSINE PHOSPHATASE-RELATED"/>
    <property type="match status" value="1"/>
</dbReference>
<dbReference type="PRINTS" id="PR00700">
    <property type="entry name" value="PRTYPHPHTASE"/>
</dbReference>